<dbReference type="AlphaFoldDB" id="A0A1H1ZRL5"/>
<proteinExistence type="predicted"/>
<evidence type="ECO:0000313" key="1">
    <source>
        <dbReference type="EMBL" id="SDT36032.1"/>
    </source>
</evidence>
<dbReference type="RefSeq" id="WP_157682175.1">
    <property type="nucleotide sequence ID" value="NZ_LT629740.1"/>
</dbReference>
<organism evidence="1 2">
    <name type="scientific">Mucilaginibacter mallensis</name>
    <dbReference type="NCBI Taxonomy" id="652787"/>
    <lineage>
        <taxon>Bacteria</taxon>
        <taxon>Pseudomonadati</taxon>
        <taxon>Bacteroidota</taxon>
        <taxon>Sphingobacteriia</taxon>
        <taxon>Sphingobacteriales</taxon>
        <taxon>Sphingobacteriaceae</taxon>
        <taxon>Mucilaginibacter</taxon>
    </lineage>
</organism>
<reference evidence="1 2" key="1">
    <citation type="submission" date="2016-10" db="EMBL/GenBank/DDBJ databases">
        <authorList>
            <person name="de Groot N.N."/>
        </authorList>
    </citation>
    <scope>NUCLEOTIDE SEQUENCE [LARGE SCALE GENOMIC DNA]</scope>
    <source>
        <strain evidence="1 2">MP1X4</strain>
    </source>
</reference>
<dbReference type="InterPro" id="IPR029058">
    <property type="entry name" value="AB_hydrolase_fold"/>
</dbReference>
<dbReference type="Gene3D" id="3.40.50.1820">
    <property type="entry name" value="alpha/beta hydrolase"/>
    <property type="match status" value="1"/>
</dbReference>
<gene>
    <name evidence="1" type="ORF">SAMN05216490_3211</name>
</gene>
<name>A0A1H1ZRL5_MUCMA</name>
<dbReference type="SUPFAM" id="SSF53474">
    <property type="entry name" value="alpha/beta-Hydrolases"/>
    <property type="match status" value="1"/>
</dbReference>
<accession>A0A1H1ZRL5</accession>
<dbReference type="OrthoDB" id="994689at2"/>
<dbReference type="EMBL" id="LT629740">
    <property type="protein sequence ID" value="SDT36032.1"/>
    <property type="molecule type" value="Genomic_DNA"/>
</dbReference>
<evidence type="ECO:0008006" key="3">
    <source>
        <dbReference type="Google" id="ProtNLM"/>
    </source>
</evidence>
<dbReference type="Proteomes" id="UP000199679">
    <property type="component" value="Chromosome I"/>
</dbReference>
<keyword evidence="2" id="KW-1185">Reference proteome</keyword>
<evidence type="ECO:0000313" key="2">
    <source>
        <dbReference type="Proteomes" id="UP000199679"/>
    </source>
</evidence>
<protein>
    <recommendedName>
        <fullName evidence="3">Alpha/beta hydrolase family protein</fullName>
    </recommendedName>
</protein>
<sequence>MKKHLTLIFIVSLLIGLSTFVMGQARTSTNPYPFYQPADHVYQYMVKAGGRNVYLWIPPHCSKVKGALVSLSNLLERQWLEDSLIRHTAADIGLAIIWIGPANNGDKSFTADMKPGMEIIFQQMMDELADESGYAELKKAPVIAMGHSANGQFAWTFANAFPDRTIAVIPIKTIPPPDSLRFSNIPFCYIVGETTEWPQYRVPDPATKPGDRDFYWPIVHKAALALRSQNPDNLVGVVTDPGGGHFDWSPHLTQFVALYIRKACRYRLPDQGQSTLKPITKTSGWLTGNGGMDKDKYKYALAPYALFKGPVNEGYWFFDKETATAAVDFEGDRIKRKKQMPTFIQDGQLVPVAKLGYAVLKFEPDADGVSFHLQGGFLPQLPPELIGAGETLGHSSGAITFRVITGPAIQTGPNSFRLQFDRAGMGGELWIQETQVEDSEYRHAVQPGMIRIPAKLTAGKPQEIKFAKIPDLKKTTTSVSLQAVSNSGLPVSYYVVAGPAYVENNHLIITPVPVESKYPVKVTVVAYQWGRVTDELFQSAAPVEQTFNIYR</sequence>
<dbReference type="STRING" id="652787.SAMN05216490_3211"/>